<dbReference type="InterPro" id="IPR001128">
    <property type="entry name" value="Cyt_P450"/>
</dbReference>
<name>A0A1Q8CJZ9_9PSEU</name>
<dbReference type="CDD" id="cd00302">
    <property type="entry name" value="cytochrome_P450"/>
    <property type="match status" value="1"/>
</dbReference>
<evidence type="ECO:0000256" key="1">
    <source>
        <dbReference type="ARBA" id="ARBA00010617"/>
    </source>
</evidence>
<dbReference type="AlphaFoldDB" id="A0A1Q8CJZ9"/>
<protein>
    <recommendedName>
        <fullName evidence="5">Cytochrome</fullName>
    </recommendedName>
</protein>
<dbReference type="GO" id="GO:0004497">
    <property type="term" value="F:monooxygenase activity"/>
    <property type="evidence" value="ECO:0007669"/>
    <property type="project" value="UniProtKB-KW"/>
</dbReference>
<organism evidence="3 4">
    <name type="scientific">Actinophytocola xanthii</name>
    <dbReference type="NCBI Taxonomy" id="1912961"/>
    <lineage>
        <taxon>Bacteria</taxon>
        <taxon>Bacillati</taxon>
        <taxon>Actinomycetota</taxon>
        <taxon>Actinomycetes</taxon>
        <taxon>Pseudonocardiales</taxon>
        <taxon>Pseudonocardiaceae</taxon>
    </lineage>
</organism>
<comment type="caution">
    <text evidence="3">The sequence shown here is derived from an EMBL/GenBank/DDBJ whole genome shotgun (WGS) entry which is preliminary data.</text>
</comment>
<keyword evidence="2" id="KW-0503">Monooxygenase</keyword>
<accession>A0A1Q8CJZ9</accession>
<evidence type="ECO:0000313" key="3">
    <source>
        <dbReference type="EMBL" id="OLF14681.1"/>
    </source>
</evidence>
<dbReference type="SUPFAM" id="SSF48264">
    <property type="entry name" value="Cytochrome P450"/>
    <property type="match status" value="1"/>
</dbReference>
<keyword evidence="2" id="KW-0349">Heme</keyword>
<gene>
    <name evidence="3" type="ORF">BU204_25660</name>
</gene>
<dbReference type="PANTHER" id="PTHR46696">
    <property type="entry name" value="P450, PUTATIVE (EUROFUNG)-RELATED"/>
    <property type="match status" value="1"/>
</dbReference>
<keyword evidence="2" id="KW-0560">Oxidoreductase</keyword>
<dbReference type="Proteomes" id="UP000185596">
    <property type="component" value="Unassembled WGS sequence"/>
</dbReference>
<dbReference type="InterPro" id="IPR036396">
    <property type="entry name" value="Cyt_P450_sf"/>
</dbReference>
<dbReference type="STRING" id="1912961.BU204_25660"/>
<proteinExistence type="inferred from homology"/>
<dbReference type="InterPro" id="IPR017972">
    <property type="entry name" value="Cyt_P450_CS"/>
</dbReference>
<reference evidence="3 4" key="1">
    <citation type="submission" date="2016-12" db="EMBL/GenBank/DDBJ databases">
        <title>The draft genome sequence of Actinophytocola sp. 11-183.</title>
        <authorList>
            <person name="Wang W."/>
            <person name="Yuan L."/>
        </authorList>
    </citation>
    <scope>NUCLEOTIDE SEQUENCE [LARGE SCALE GENOMIC DNA]</scope>
    <source>
        <strain evidence="3 4">11-183</strain>
    </source>
</reference>
<dbReference type="Pfam" id="PF00067">
    <property type="entry name" value="p450"/>
    <property type="match status" value="1"/>
</dbReference>
<dbReference type="GO" id="GO:0005506">
    <property type="term" value="F:iron ion binding"/>
    <property type="evidence" value="ECO:0007669"/>
    <property type="project" value="InterPro"/>
</dbReference>
<dbReference type="Gene3D" id="1.10.630.10">
    <property type="entry name" value="Cytochrome P450"/>
    <property type="match status" value="1"/>
</dbReference>
<sequence length="401" mass="44306">MVFSTYRDVHRGLASRTLTRSIDPARYERDNVVEGVVLMLDGAPHRERRALENALFRRDILTYYERELFPRIIAATLDPIAGTGSTDLVQAGSLLAIVLSARTAGVDVDDDSIEEREQLIELATAFTRAVALDVVVTGEEEIRAASARALREFTDTFLRPSWERRARLLDRVAAGDLAEHDLPRDLLTTLLRNQERYGLDDDQIARETAFYLEAGADTNAQALTNSMDFILDHIAADPSSAAGLADDLFLIQRFVHEAVRLRPTVPQIRRRASADTSVCGRPVAAGTVVELDAEAANRDVAVFGPDAGEFNPWREVPAKVPRYAHAFGSGAHACIGRTLAVGLPVPAPEERPDDHLHGVVPLMVQALLRRGVRRDPAATPVPDRFSTRETRWSRYPVVFSC</sequence>
<comment type="similarity">
    <text evidence="1 2">Belongs to the cytochrome P450 family.</text>
</comment>
<dbReference type="GO" id="GO:0016705">
    <property type="term" value="F:oxidoreductase activity, acting on paired donors, with incorporation or reduction of molecular oxygen"/>
    <property type="evidence" value="ECO:0007669"/>
    <property type="project" value="InterPro"/>
</dbReference>
<evidence type="ECO:0000256" key="2">
    <source>
        <dbReference type="RuleBase" id="RU000461"/>
    </source>
</evidence>
<keyword evidence="2" id="KW-0408">Iron</keyword>
<dbReference type="GO" id="GO:0020037">
    <property type="term" value="F:heme binding"/>
    <property type="evidence" value="ECO:0007669"/>
    <property type="project" value="InterPro"/>
</dbReference>
<dbReference type="EMBL" id="MSIE01000050">
    <property type="protein sequence ID" value="OLF14681.1"/>
    <property type="molecule type" value="Genomic_DNA"/>
</dbReference>
<dbReference type="PROSITE" id="PS00086">
    <property type="entry name" value="CYTOCHROME_P450"/>
    <property type="match status" value="1"/>
</dbReference>
<dbReference type="PANTHER" id="PTHR46696:SF1">
    <property type="entry name" value="CYTOCHROME P450 YJIB-RELATED"/>
    <property type="match status" value="1"/>
</dbReference>
<evidence type="ECO:0000313" key="4">
    <source>
        <dbReference type="Proteomes" id="UP000185596"/>
    </source>
</evidence>
<keyword evidence="2" id="KW-0479">Metal-binding</keyword>
<evidence type="ECO:0008006" key="5">
    <source>
        <dbReference type="Google" id="ProtNLM"/>
    </source>
</evidence>
<keyword evidence="4" id="KW-1185">Reference proteome</keyword>